<proteinExistence type="predicted"/>
<dbReference type="Proteomes" id="UP000501690">
    <property type="component" value="Linkage Group LG9"/>
</dbReference>
<name>A0A4D6MXL6_VIGUN</name>
<accession>A0A4D6MXL6</accession>
<dbReference type="AlphaFoldDB" id="A0A4D6MXL6"/>
<evidence type="ECO:0000313" key="2">
    <source>
        <dbReference type="EMBL" id="QCE05441.1"/>
    </source>
</evidence>
<evidence type="ECO:0000313" key="3">
    <source>
        <dbReference type="Proteomes" id="UP000501690"/>
    </source>
</evidence>
<protein>
    <submittedName>
        <fullName evidence="2">Uncharacterized protein</fullName>
    </submittedName>
</protein>
<gene>
    <name evidence="2" type="ORF">DEO72_LG9g444</name>
</gene>
<dbReference type="EMBL" id="CP039353">
    <property type="protein sequence ID" value="QCE05441.1"/>
    <property type="molecule type" value="Genomic_DNA"/>
</dbReference>
<feature type="region of interest" description="Disordered" evidence="1">
    <location>
        <begin position="1"/>
        <end position="78"/>
    </location>
</feature>
<keyword evidence="3" id="KW-1185">Reference proteome</keyword>
<evidence type="ECO:0000256" key="1">
    <source>
        <dbReference type="SAM" id="MobiDB-lite"/>
    </source>
</evidence>
<feature type="compositionally biased region" description="Polar residues" evidence="1">
    <location>
        <begin position="1"/>
        <end position="20"/>
    </location>
</feature>
<reference evidence="2 3" key="1">
    <citation type="submission" date="2019-04" db="EMBL/GenBank/DDBJ databases">
        <title>An improved genome assembly and genetic linkage map for asparagus bean, Vigna unguiculata ssp. sesquipedialis.</title>
        <authorList>
            <person name="Xia Q."/>
            <person name="Zhang R."/>
            <person name="Dong Y."/>
        </authorList>
    </citation>
    <scope>NUCLEOTIDE SEQUENCE [LARGE SCALE GENOMIC DNA]</scope>
    <source>
        <tissue evidence="2">Leaf</tissue>
    </source>
</reference>
<organism evidence="2 3">
    <name type="scientific">Vigna unguiculata</name>
    <name type="common">Cowpea</name>
    <dbReference type="NCBI Taxonomy" id="3917"/>
    <lineage>
        <taxon>Eukaryota</taxon>
        <taxon>Viridiplantae</taxon>
        <taxon>Streptophyta</taxon>
        <taxon>Embryophyta</taxon>
        <taxon>Tracheophyta</taxon>
        <taxon>Spermatophyta</taxon>
        <taxon>Magnoliopsida</taxon>
        <taxon>eudicotyledons</taxon>
        <taxon>Gunneridae</taxon>
        <taxon>Pentapetalae</taxon>
        <taxon>rosids</taxon>
        <taxon>fabids</taxon>
        <taxon>Fabales</taxon>
        <taxon>Fabaceae</taxon>
        <taxon>Papilionoideae</taxon>
        <taxon>50 kb inversion clade</taxon>
        <taxon>NPAAA clade</taxon>
        <taxon>indigoferoid/millettioid clade</taxon>
        <taxon>Phaseoleae</taxon>
        <taxon>Vigna</taxon>
    </lineage>
</organism>
<sequence length="156" mass="17560">MHHSTIVPNSPHSLAQANRSRSGKGGPLAQAKSFSPKRDRERGKRTLRGLAQASPLLPRRDHSSLKNKNLSSKREIEQQVLGEPLLISPRRGKLAWARKPVPAIVLSSDSHPYAPTQSNIQFQPIKFTHRPFNHHRLIKQADSTENVVRSSFPYLE</sequence>